<dbReference type="AlphaFoldDB" id="A0A9N9YZP4"/>
<dbReference type="InterPro" id="IPR002575">
    <property type="entry name" value="Aminoglycoside_PTrfase"/>
</dbReference>
<comment type="caution">
    <text evidence="2">The sequence shown here is derived from an EMBL/GenBank/DDBJ whole genome shotgun (WGS) entry which is preliminary data.</text>
</comment>
<reference evidence="3" key="1">
    <citation type="submission" date="2019-06" db="EMBL/GenBank/DDBJ databases">
        <authorList>
            <person name="Broberg M."/>
        </authorList>
    </citation>
    <scope>NUCLEOTIDE SEQUENCE [LARGE SCALE GENOMIC DNA]</scope>
</reference>
<accession>A0A9N9YZP4</accession>
<dbReference type="SUPFAM" id="SSF56112">
    <property type="entry name" value="Protein kinase-like (PK-like)"/>
    <property type="match status" value="1"/>
</dbReference>
<dbReference type="PANTHER" id="PTHR21310">
    <property type="entry name" value="AMINOGLYCOSIDE PHOSPHOTRANSFERASE-RELATED-RELATED"/>
    <property type="match status" value="1"/>
</dbReference>
<proteinExistence type="predicted"/>
<keyword evidence="3" id="KW-1185">Reference proteome</keyword>
<sequence length="323" mass="37468">MFRELKPPVEFSISRTRPGQWILGSKMICERVQNPESKPVDALVSWEAEKSTFYLRRRTPEDPKKRADAETDRVSVSGVSAAVWCIGQRLFKAHAWHGSMELESSNLRFVKKKAPSVPVPDVIYEWTDPDTDRNFLVTTRIKGRTLEEAWPYLTFDQRTQAAEEVAQHIANLAKNTSSSFKTIWGCGVLEPGLLYKPREDYPLWRPRLLGPFQEEEDMRGYMLRISNEEPPDIDEEFLFYHAELGPKNIIVKDDGHVSGIMNWESAAYYPSFWVATKPLLKSFELECDKESPKSWAHLLRGRLELHSFTQQDRVFDRWVKGML</sequence>
<dbReference type="PANTHER" id="PTHR21310:SF48">
    <property type="entry name" value="AMINOGLYCOSIDE PHOSPHOTRANSFERASE DOMAIN-CONTAINING PROTEIN"/>
    <property type="match status" value="1"/>
</dbReference>
<dbReference type="EMBL" id="CABFOC020000014">
    <property type="protein sequence ID" value="CAH0046380.1"/>
    <property type="molecule type" value="Genomic_DNA"/>
</dbReference>
<organism evidence="2 3">
    <name type="scientific">Clonostachys solani</name>
    <dbReference type="NCBI Taxonomy" id="160281"/>
    <lineage>
        <taxon>Eukaryota</taxon>
        <taxon>Fungi</taxon>
        <taxon>Dikarya</taxon>
        <taxon>Ascomycota</taxon>
        <taxon>Pezizomycotina</taxon>
        <taxon>Sordariomycetes</taxon>
        <taxon>Hypocreomycetidae</taxon>
        <taxon>Hypocreales</taxon>
        <taxon>Bionectriaceae</taxon>
        <taxon>Clonostachys</taxon>
    </lineage>
</organism>
<feature type="domain" description="Aminoglycoside phosphotransferase" evidence="1">
    <location>
        <begin position="91"/>
        <end position="270"/>
    </location>
</feature>
<protein>
    <recommendedName>
        <fullName evidence="1">Aminoglycoside phosphotransferase domain-containing protein</fullName>
    </recommendedName>
</protein>
<dbReference type="InterPro" id="IPR051678">
    <property type="entry name" value="AGP_Transferase"/>
</dbReference>
<evidence type="ECO:0000313" key="3">
    <source>
        <dbReference type="Proteomes" id="UP000775872"/>
    </source>
</evidence>
<dbReference type="Proteomes" id="UP000775872">
    <property type="component" value="Unassembled WGS sequence"/>
</dbReference>
<dbReference type="InterPro" id="IPR011009">
    <property type="entry name" value="Kinase-like_dom_sf"/>
</dbReference>
<gene>
    <name evidence="2" type="ORF">CSOL1703_00012114</name>
</gene>
<reference evidence="2 3" key="2">
    <citation type="submission" date="2021-10" db="EMBL/GenBank/DDBJ databases">
        <authorList>
            <person name="Piombo E."/>
        </authorList>
    </citation>
    <scope>NUCLEOTIDE SEQUENCE [LARGE SCALE GENOMIC DNA]</scope>
</reference>
<dbReference type="Pfam" id="PF01636">
    <property type="entry name" value="APH"/>
    <property type="match status" value="1"/>
</dbReference>
<evidence type="ECO:0000313" key="2">
    <source>
        <dbReference type="EMBL" id="CAH0046380.1"/>
    </source>
</evidence>
<name>A0A9N9YZP4_9HYPO</name>
<dbReference type="OrthoDB" id="2906425at2759"/>
<evidence type="ECO:0000259" key="1">
    <source>
        <dbReference type="Pfam" id="PF01636"/>
    </source>
</evidence>